<dbReference type="GO" id="GO:0004713">
    <property type="term" value="F:protein tyrosine kinase activity"/>
    <property type="evidence" value="ECO:0007669"/>
    <property type="project" value="TreeGrafter"/>
</dbReference>
<evidence type="ECO:0000256" key="1">
    <source>
        <dbReference type="ARBA" id="ARBA00007316"/>
    </source>
</evidence>
<keyword evidence="3 11" id="KW-0808">Transferase</keyword>
<proteinExistence type="inferred from homology"/>
<dbReference type="InterPro" id="IPR050445">
    <property type="entry name" value="Bact_polysacc_biosynth/exp"/>
</dbReference>
<comment type="similarity">
    <text evidence="1">Belongs to the CpsD/CapB family.</text>
</comment>
<feature type="compositionally biased region" description="Basic residues" evidence="9">
    <location>
        <begin position="1"/>
        <end position="14"/>
    </location>
</feature>
<feature type="domain" description="AAA" evidence="10">
    <location>
        <begin position="86"/>
        <end position="210"/>
    </location>
</feature>
<dbReference type="InterPro" id="IPR005702">
    <property type="entry name" value="Wzc-like_C"/>
</dbReference>
<name>A0A1J5SSX0_9ZZZZ</name>
<evidence type="ECO:0000256" key="3">
    <source>
        <dbReference type="ARBA" id="ARBA00022679"/>
    </source>
</evidence>
<evidence type="ECO:0000256" key="9">
    <source>
        <dbReference type="SAM" id="MobiDB-lite"/>
    </source>
</evidence>
<dbReference type="InterPro" id="IPR027417">
    <property type="entry name" value="P-loop_NTPase"/>
</dbReference>
<dbReference type="PANTHER" id="PTHR32309:SF13">
    <property type="entry name" value="FERRIC ENTEROBACTIN TRANSPORT PROTEIN FEPE"/>
    <property type="match status" value="1"/>
</dbReference>
<keyword evidence="7" id="KW-0829">Tyrosine-protein kinase</keyword>
<protein>
    <recommendedName>
        <fullName evidence="2">non-specific protein-tyrosine kinase</fullName>
        <ecNumber evidence="2">2.7.10.2</ecNumber>
    </recommendedName>
</protein>
<dbReference type="AlphaFoldDB" id="A0A1J5SSX0"/>
<dbReference type="Gene3D" id="3.40.50.300">
    <property type="entry name" value="P-loop containing nucleotide triphosphate hydrolases"/>
    <property type="match status" value="1"/>
</dbReference>
<dbReference type="SUPFAM" id="SSF52540">
    <property type="entry name" value="P-loop containing nucleoside triphosphate hydrolases"/>
    <property type="match status" value="1"/>
</dbReference>
<organism evidence="11">
    <name type="scientific">mine drainage metagenome</name>
    <dbReference type="NCBI Taxonomy" id="410659"/>
    <lineage>
        <taxon>unclassified sequences</taxon>
        <taxon>metagenomes</taxon>
        <taxon>ecological metagenomes</taxon>
    </lineage>
</organism>
<sequence>MERIKQAVKKARSQRPREAGRLSATPLPEADLNVKLEYSQTRVVELQAQQLKKNRIFAVNRNDPTSVTFDLLRTQILQKMDENNWRTIAITSPTPAVGKTVIAINLAISIVQQTNRTAMLVDFDLRQPRIGNYLGIPMEKSLNDLLDGDANLSEMLVNPGIPRLVVLPAKNAVSNPSETLSSLKISNLVSEIRDRYESRIIIFDLPSLLHSDDAIAICPKIDCILMVIANGMSTKREIEDSLSHLSKANLIGTVFNKA</sequence>
<evidence type="ECO:0000256" key="5">
    <source>
        <dbReference type="ARBA" id="ARBA00022777"/>
    </source>
</evidence>
<evidence type="ECO:0000313" key="11">
    <source>
        <dbReference type="EMBL" id="OIR03150.1"/>
    </source>
</evidence>
<comment type="caution">
    <text evidence="11">The sequence shown here is derived from an EMBL/GenBank/DDBJ whole genome shotgun (WGS) entry which is preliminary data.</text>
</comment>
<comment type="catalytic activity">
    <reaction evidence="8">
        <text>L-tyrosyl-[protein] + ATP = O-phospho-L-tyrosyl-[protein] + ADP + H(+)</text>
        <dbReference type="Rhea" id="RHEA:10596"/>
        <dbReference type="Rhea" id="RHEA-COMP:10136"/>
        <dbReference type="Rhea" id="RHEA-COMP:20101"/>
        <dbReference type="ChEBI" id="CHEBI:15378"/>
        <dbReference type="ChEBI" id="CHEBI:30616"/>
        <dbReference type="ChEBI" id="CHEBI:46858"/>
        <dbReference type="ChEBI" id="CHEBI:61978"/>
        <dbReference type="ChEBI" id="CHEBI:456216"/>
        <dbReference type="EC" id="2.7.10.2"/>
    </reaction>
</comment>
<accession>A0A1J5SSX0</accession>
<dbReference type="Pfam" id="PF13614">
    <property type="entry name" value="AAA_31"/>
    <property type="match status" value="1"/>
</dbReference>
<gene>
    <name evidence="11" type="primary">ptk_2</name>
    <name evidence="11" type="ORF">GALL_146690</name>
</gene>
<dbReference type="EMBL" id="MLJW01000068">
    <property type="protein sequence ID" value="OIR03150.1"/>
    <property type="molecule type" value="Genomic_DNA"/>
</dbReference>
<reference evidence="11" key="1">
    <citation type="submission" date="2016-10" db="EMBL/GenBank/DDBJ databases">
        <title>Sequence of Gallionella enrichment culture.</title>
        <authorList>
            <person name="Poehlein A."/>
            <person name="Muehling M."/>
            <person name="Daniel R."/>
        </authorList>
    </citation>
    <scope>NUCLEOTIDE SEQUENCE</scope>
</reference>
<evidence type="ECO:0000256" key="7">
    <source>
        <dbReference type="ARBA" id="ARBA00023137"/>
    </source>
</evidence>
<feature type="region of interest" description="Disordered" evidence="9">
    <location>
        <begin position="1"/>
        <end position="26"/>
    </location>
</feature>
<keyword evidence="6" id="KW-0067">ATP-binding</keyword>
<keyword evidence="5 11" id="KW-0418">Kinase</keyword>
<dbReference type="GO" id="GO:0005886">
    <property type="term" value="C:plasma membrane"/>
    <property type="evidence" value="ECO:0007669"/>
    <property type="project" value="TreeGrafter"/>
</dbReference>
<evidence type="ECO:0000259" key="10">
    <source>
        <dbReference type="Pfam" id="PF13614"/>
    </source>
</evidence>
<dbReference type="EC" id="2.7.10.2" evidence="2"/>
<evidence type="ECO:0000256" key="8">
    <source>
        <dbReference type="ARBA" id="ARBA00051245"/>
    </source>
</evidence>
<dbReference type="InterPro" id="IPR025669">
    <property type="entry name" value="AAA_dom"/>
</dbReference>
<dbReference type="CDD" id="cd05387">
    <property type="entry name" value="BY-kinase"/>
    <property type="match status" value="1"/>
</dbReference>
<dbReference type="PANTHER" id="PTHR32309">
    <property type="entry name" value="TYROSINE-PROTEIN KINASE"/>
    <property type="match status" value="1"/>
</dbReference>
<evidence type="ECO:0000256" key="6">
    <source>
        <dbReference type="ARBA" id="ARBA00022840"/>
    </source>
</evidence>
<evidence type="ECO:0000256" key="4">
    <source>
        <dbReference type="ARBA" id="ARBA00022741"/>
    </source>
</evidence>
<evidence type="ECO:0000256" key="2">
    <source>
        <dbReference type="ARBA" id="ARBA00011903"/>
    </source>
</evidence>
<keyword evidence="4" id="KW-0547">Nucleotide-binding</keyword>